<keyword evidence="6" id="KW-0119">Carbohydrate metabolism</keyword>
<dbReference type="EMBL" id="DQWE01000217">
    <property type="protein sequence ID" value="HDI83042.1"/>
    <property type="molecule type" value="Genomic_DNA"/>
</dbReference>
<keyword evidence="4" id="KW-0328">Glycosyltransferase</keyword>
<dbReference type="InterPro" id="IPR052078">
    <property type="entry name" value="Trehalose_Metab_GTase"/>
</dbReference>
<evidence type="ECO:0000259" key="8">
    <source>
        <dbReference type="Pfam" id="PF21269"/>
    </source>
</evidence>
<organism evidence="9">
    <name type="scientific">candidate division WOR-3 bacterium</name>
    <dbReference type="NCBI Taxonomy" id="2052148"/>
    <lineage>
        <taxon>Bacteria</taxon>
        <taxon>Bacteria division WOR-3</taxon>
    </lineage>
</organism>
<keyword evidence="5" id="KW-0808">Transferase</keyword>
<name>A0A7C0ZEZ5_UNCW3</name>
<dbReference type="PANTHER" id="PTHR47779">
    <property type="entry name" value="SYNTHASE (CCG-9), PUTATIVE (AFU_ORTHOLOGUE AFUA_3G12100)-RELATED"/>
    <property type="match status" value="1"/>
</dbReference>
<evidence type="ECO:0000256" key="3">
    <source>
        <dbReference type="ARBA" id="ARBA00022526"/>
    </source>
</evidence>
<gene>
    <name evidence="9" type="ORF">ENF18_04540</name>
</gene>
<dbReference type="GO" id="GO:0006006">
    <property type="term" value="P:glucose metabolic process"/>
    <property type="evidence" value="ECO:0007669"/>
    <property type="project" value="UniProtKB-KW"/>
</dbReference>
<reference evidence="9" key="1">
    <citation type="journal article" date="2020" name="mSystems">
        <title>Genome- and Community-Level Interaction Insights into Carbon Utilization and Element Cycling Functions of Hydrothermarchaeota in Hydrothermal Sediment.</title>
        <authorList>
            <person name="Zhou Z."/>
            <person name="Liu Y."/>
            <person name="Xu W."/>
            <person name="Pan J."/>
            <person name="Luo Z.H."/>
            <person name="Li M."/>
        </authorList>
    </citation>
    <scope>NUCLEOTIDE SEQUENCE [LARGE SCALE GENOMIC DNA]</scope>
    <source>
        <strain evidence="9">HyVt-102</strain>
    </source>
</reference>
<dbReference type="Pfam" id="PF00534">
    <property type="entry name" value="Glycos_transf_1"/>
    <property type="match status" value="1"/>
</dbReference>
<comment type="caution">
    <text evidence="9">The sequence shown here is derived from an EMBL/GenBank/DDBJ whole genome shotgun (WGS) entry which is preliminary data.</text>
</comment>
<dbReference type="Gene3D" id="3.40.50.2000">
    <property type="entry name" value="Glycogen Phosphorylase B"/>
    <property type="match status" value="2"/>
</dbReference>
<dbReference type="SUPFAM" id="SSF53756">
    <property type="entry name" value="UDP-Glycosyltransferase/glycogen phosphorylase"/>
    <property type="match status" value="1"/>
</dbReference>
<protein>
    <submittedName>
        <fullName evidence="9">Glycosyltransferase</fullName>
    </submittedName>
</protein>
<evidence type="ECO:0000256" key="4">
    <source>
        <dbReference type="ARBA" id="ARBA00022676"/>
    </source>
</evidence>
<comment type="subunit">
    <text evidence="2">Homodimer.</text>
</comment>
<evidence type="ECO:0000256" key="1">
    <source>
        <dbReference type="ARBA" id="ARBA00009481"/>
    </source>
</evidence>
<dbReference type="AlphaFoldDB" id="A0A7C0ZEZ5"/>
<evidence type="ECO:0000256" key="2">
    <source>
        <dbReference type="ARBA" id="ARBA00011738"/>
    </source>
</evidence>
<comment type="similarity">
    <text evidence="1">Belongs to the glycosyltransferase group 1 family. Glycosyltransferase 4 subfamily.</text>
</comment>
<feature type="domain" description="Trehalose synthase N-terminal" evidence="8">
    <location>
        <begin position="34"/>
        <end position="174"/>
    </location>
</feature>
<dbReference type="Proteomes" id="UP000885847">
    <property type="component" value="Unassembled WGS sequence"/>
</dbReference>
<dbReference type="InterPro" id="IPR001296">
    <property type="entry name" value="Glyco_trans_1"/>
</dbReference>
<evidence type="ECO:0000313" key="9">
    <source>
        <dbReference type="EMBL" id="HDI83042.1"/>
    </source>
</evidence>
<evidence type="ECO:0000256" key="6">
    <source>
        <dbReference type="ARBA" id="ARBA00023277"/>
    </source>
</evidence>
<keyword evidence="3" id="KW-0313">Glucose metabolism</keyword>
<proteinExistence type="inferred from homology"/>
<dbReference type="GO" id="GO:0016757">
    <property type="term" value="F:glycosyltransferase activity"/>
    <property type="evidence" value="ECO:0007669"/>
    <property type="project" value="UniProtKB-KW"/>
</dbReference>
<accession>A0A7C0ZEZ5</accession>
<evidence type="ECO:0000259" key="7">
    <source>
        <dbReference type="Pfam" id="PF00534"/>
    </source>
</evidence>
<feature type="domain" description="Glycosyl transferase family 1" evidence="7">
    <location>
        <begin position="205"/>
        <end position="379"/>
    </location>
</feature>
<dbReference type="Pfam" id="PF21269">
    <property type="entry name" value="TreT_GT1"/>
    <property type="match status" value="1"/>
</dbReference>
<dbReference type="InterPro" id="IPR049438">
    <property type="entry name" value="TreT_GT1"/>
</dbReference>
<sequence>MRRKIEDYRFIVGDRTIADIYRKARRLYSKRIVHINSTYQGGGVAEMLSSLVPLMNDAGLLTDWRILFGNPDFFNITKKFHNALQGGDINLSEIKKKIYTETNENFIVYNHIDHDFVIIHDPQPLPLISFYRKRQPWIWRCHVDLSTPNQVLWDYLKGFIIKYDMAIVSNKKYLKKDLPVEQKVVYPAIDPLSPKNMEITPALKNKILRKFKIPTDKPIITQISRFDKWKDPEGVIEVFKRVKEKIDARLILCGSMAADDPEGNIIYERVKKKANSLIKSGDVLLITRESSILINVLQRISSVIIQKSTKEGFGLVITEALWKGSPVVASNIGGIPLQIIDGETGFLLQPDDLDGFAEKIILLLKDRKLAEHLGKKGKEHVRKNFLITRLLIDYLDIIASLQS</sequence>
<evidence type="ECO:0000256" key="5">
    <source>
        <dbReference type="ARBA" id="ARBA00022679"/>
    </source>
</evidence>
<dbReference type="PANTHER" id="PTHR47779:SF1">
    <property type="entry name" value="SYNTHASE (CCG-9), PUTATIVE (AFU_ORTHOLOGUE AFUA_3G12100)-RELATED"/>
    <property type="match status" value="1"/>
</dbReference>